<name>F4WAH7_ACREC</name>
<keyword evidence="8" id="KW-0808">Transferase</keyword>
<dbReference type="GO" id="GO:0006310">
    <property type="term" value="P:DNA recombination"/>
    <property type="evidence" value="ECO:0007669"/>
    <property type="project" value="UniProtKB-KW"/>
</dbReference>
<dbReference type="PANTHER" id="PTHR42648">
    <property type="entry name" value="TRANSPOSASE, PUTATIVE-RELATED"/>
    <property type="match status" value="1"/>
</dbReference>
<keyword evidence="8" id="KW-0548">Nucleotidyltransferase</keyword>
<dbReference type="GO" id="GO:0003964">
    <property type="term" value="F:RNA-directed DNA polymerase activity"/>
    <property type="evidence" value="ECO:0007669"/>
    <property type="project" value="UniProtKB-KW"/>
</dbReference>
<evidence type="ECO:0000313" key="12">
    <source>
        <dbReference type="Proteomes" id="UP000007755"/>
    </source>
</evidence>
<evidence type="ECO:0000256" key="3">
    <source>
        <dbReference type="ARBA" id="ARBA00022759"/>
    </source>
</evidence>
<keyword evidence="4" id="KW-0378">Hydrolase</keyword>
<gene>
    <name evidence="11" type="ORF">G5I_02514</name>
</gene>
<organism evidence="12">
    <name type="scientific">Acromyrmex echinatior</name>
    <name type="common">Panamanian leafcutter ant</name>
    <name type="synonym">Acromyrmex octospinosus echinatior</name>
    <dbReference type="NCBI Taxonomy" id="103372"/>
    <lineage>
        <taxon>Eukaryota</taxon>
        <taxon>Metazoa</taxon>
        <taxon>Ecdysozoa</taxon>
        <taxon>Arthropoda</taxon>
        <taxon>Hexapoda</taxon>
        <taxon>Insecta</taxon>
        <taxon>Pterygota</taxon>
        <taxon>Neoptera</taxon>
        <taxon>Endopterygota</taxon>
        <taxon>Hymenoptera</taxon>
        <taxon>Apocrita</taxon>
        <taxon>Aculeata</taxon>
        <taxon>Formicoidea</taxon>
        <taxon>Formicidae</taxon>
        <taxon>Myrmicinae</taxon>
        <taxon>Acromyrmex</taxon>
    </lineage>
</organism>
<dbReference type="PANTHER" id="PTHR42648:SF11">
    <property type="entry name" value="TRANSPOSON TY4-P GAG-POL POLYPROTEIN"/>
    <property type="match status" value="1"/>
</dbReference>
<dbReference type="eggNOG" id="KOG0017">
    <property type="taxonomic scope" value="Eukaryota"/>
</dbReference>
<keyword evidence="7" id="KW-0695">RNA-directed DNA polymerase</keyword>
<evidence type="ECO:0000259" key="10">
    <source>
        <dbReference type="Pfam" id="PF25597"/>
    </source>
</evidence>
<keyword evidence="12" id="KW-1185">Reference proteome</keyword>
<evidence type="ECO:0000256" key="7">
    <source>
        <dbReference type="ARBA" id="ARBA00022918"/>
    </source>
</evidence>
<keyword evidence="1" id="KW-0540">Nuclease</keyword>
<evidence type="ECO:0000313" key="11">
    <source>
        <dbReference type="EMBL" id="EGI68798.1"/>
    </source>
</evidence>
<dbReference type="InterPro" id="IPR039537">
    <property type="entry name" value="Retrotran_Ty1/copia-like"/>
</dbReference>
<dbReference type="GO" id="GO:0016787">
    <property type="term" value="F:hydrolase activity"/>
    <property type="evidence" value="ECO:0007669"/>
    <property type="project" value="UniProtKB-KW"/>
</dbReference>
<proteinExistence type="predicted"/>
<evidence type="ECO:0000256" key="9">
    <source>
        <dbReference type="ARBA" id="ARBA00023172"/>
    </source>
</evidence>
<keyword evidence="9" id="KW-0233">DNA recombination</keyword>
<keyword evidence="6" id="KW-0229">DNA integration</keyword>
<feature type="domain" description="Retroviral polymerase SH3-like" evidence="10">
    <location>
        <begin position="50"/>
        <end position="85"/>
    </location>
</feature>
<accession>F4WAH7</accession>
<dbReference type="GO" id="GO:0004519">
    <property type="term" value="F:endonuclease activity"/>
    <property type="evidence" value="ECO:0007669"/>
    <property type="project" value="UniProtKB-KW"/>
</dbReference>
<dbReference type="Proteomes" id="UP000007755">
    <property type="component" value="Unassembled WGS sequence"/>
</dbReference>
<keyword evidence="5" id="KW-0460">Magnesium</keyword>
<feature type="non-terminal residue" evidence="11">
    <location>
        <position position="1"/>
    </location>
</feature>
<evidence type="ECO:0000256" key="1">
    <source>
        <dbReference type="ARBA" id="ARBA00022722"/>
    </source>
</evidence>
<sequence>AGIDNRFWRKAILTATYLQNRMTSRSVSKIPIELFIGEKPNISHIRIFGSKMYSFIHKQRRKKWDNKADKDVLIGYNGNFKAYRI</sequence>
<dbReference type="GO" id="GO:0003887">
    <property type="term" value="F:DNA-directed DNA polymerase activity"/>
    <property type="evidence" value="ECO:0007669"/>
    <property type="project" value="UniProtKB-KW"/>
</dbReference>
<keyword evidence="8" id="KW-0239">DNA-directed DNA polymerase</keyword>
<dbReference type="Pfam" id="PF25597">
    <property type="entry name" value="SH3_retrovirus"/>
    <property type="match status" value="1"/>
</dbReference>
<dbReference type="AlphaFoldDB" id="F4WAH7"/>
<dbReference type="InParanoid" id="F4WAH7"/>
<dbReference type="STRING" id="103372.F4WAH7"/>
<feature type="non-terminal residue" evidence="11">
    <location>
        <position position="85"/>
    </location>
</feature>
<evidence type="ECO:0000256" key="6">
    <source>
        <dbReference type="ARBA" id="ARBA00022908"/>
    </source>
</evidence>
<protein>
    <submittedName>
        <fullName evidence="11">Copia protein</fullName>
    </submittedName>
</protein>
<evidence type="ECO:0000256" key="5">
    <source>
        <dbReference type="ARBA" id="ARBA00022842"/>
    </source>
</evidence>
<dbReference type="GO" id="GO:0046872">
    <property type="term" value="F:metal ion binding"/>
    <property type="evidence" value="ECO:0007669"/>
    <property type="project" value="UniProtKB-KW"/>
</dbReference>
<evidence type="ECO:0000256" key="4">
    <source>
        <dbReference type="ARBA" id="ARBA00022801"/>
    </source>
</evidence>
<keyword evidence="3" id="KW-0255">Endonuclease</keyword>
<dbReference type="EMBL" id="GL888049">
    <property type="protein sequence ID" value="EGI68798.1"/>
    <property type="molecule type" value="Genomic_DNA"/>
</dbReference>
<dbReference type="InterPro" id="IPR057670">
    <property type="entry name" value="SH3_retrovirus"/>
</dbReference>
<evidence type="ECO:0000256" key="2">
    <source>
        <dbReference type="ARBA" id="ARBA00022723"/>
    </source>
</evidence>
<evidence type="ECO:0000256" key="8">
    <source>
        <dbReference type="ARBA" id="ARBA00022932"/>
    </source>
</evidence>
<reference evidence="11" key="1">
    <citation type="submission" date="2011-02" db="EMBL/GenBank/DDBJ databases">
        <title>The genome of the leaf-cutting ant Acromyrmex echinatior suggests key adaptations to social evolution and fungus farming.</title>
        <authorList>
            <person name="Nygaard S."/>
            <person name="Zhang G."/>
        </authorList>
    </citation>
    <scope>NUCLEOTIDE SEQUENCE</scope>
</reference>
<keyword evidence="2" id="KW-0479">Metal-binding</keyword>
<dbReference type="GO" id="GO:0015074">
    <property type="term" value="P:DNA integration"/>
    <property type="evidence" value="ECO:0007669"/>
    <property type="project" value="UniProtKB-KW"/>
</dbReference>